<dbReference type="eggNOG" id="COG3547">
    <property type="taxonomic scope" value="Bacteria"/>
</dbReference>
<dbReference type="GO" id="GO:0004803">
    <property type="term" value="F:transposase activity"/>
    <property type="evidence" value="ECO:0007669"/>
    <property type="project" value="InterPro"/>
</dbReference>
<accession>A0A024QG40</accession>
<organism evidence="2 3">
    <name type="scientific">Virgibacillus massiliensis</name>
    <dbReference type="NCBI Taxonomy" id="1462526"/>
    <lineage>
        <taxon>Bacteria</taxon>
        <taxon>Bacillati</taxon>
        <taxon>Bacillota</taxon>
        <taxon>Bacilli</taxon>
        <taxon>Bacillales</taxon>
        <taxon>Bacillaceae</taxon>
        <taxon>Virgibacillus</taxon>
    </lineage>
</organism>
<keyword evidence="3" id="KW-1185">Reference proteome</keyword>
<dbReference type="InterPro" id="IPR047650">
    <property type="entry name" value="Transpos_IS110"/>
</dbReference>
<reference evidence="3" key="2">
    <citation type="submission" date="2014-05" db="EMBL/GenBank/DDBJ databases">
        <title>Draft genome sequence of Virgibacillus massiliensis Vm-5.</title>
        <authorList>
            <person name="Khelaifia S."/>
            <person name="Croce O."/>
            <person name="Lagier J.C."/>
            <person name="Raoult D."/>
        </authorList>
    </citation>
    <scope>NUCLEOTIDE SEQUENCE [LARGE SCALE GENOMIC DNA]</scope>
    <source>
        <strain evidence="3">Vm-5</strain>
    </source>
</reference>
<proteinExistence type="predicted"/>
<reference evidence="2 3" key="1">
    <citation type="submission" date="2014-03" db="EMBL/GenBank/DDBJ databases">
        <authorList>
            <person name="Urmite Genomes U."/>
        </authorList>
    </citation>
    <scope>NUCLEOTIDE SEQUENCE [LARGE SCALE GENOMIC DNA]</scope>
    <source>
        <strain evidence="2 3">Vm-5</strain>
    </source>
</reference>
<dbReference type="InterPro" id="IPR003346">
    <property type="entry name" value="Transposase_20"/>
</dbReference>
<dbReference type="GO" id="GO:0006313">
    <property type="term" value="P:DNA transposition"/>
    <property type="evidence" value="ECO:0007669"/>
    <property type="project" value="InterPro"/>
</dbReference>
<dbReference type="STRING" id="1462526.BN990_03535"/>
<evidence type="ECO:0000313" key="3">
    <source>
        <dbReference type="Proteomes" id="UP000028875"/>
    </source>
</evidence>
<dbReference type="PANTHER" id="PTHR33055:SF13">
    <property type="entry name" value="TRANSPOSASE"/>
    <property type="match status" value="1"/>
</dbReference>
<dbReference type="Proteomes" id="UP000028875">
    <property type="component" value="Unassembled WGS sequence"/>
</dbReference>
<gene>
    <name evidence="2" type="ORF">BN990_03535</name>
</gene>
<dbReference type="PANTHER" id="PTHR33055">
    <property type="entry name" value="TRANSPOSASE FOR INSERTION SEQUENCE ELEMENT IS1111A"/>
    <property type="match status" value="1"/>
</dbReference>
<evidence type="ECO:0000259" key="1">
    <source>
        <dbReference type="Pfam" id="PF02371"/>
    </source>
</evidence>
<dbReference type="AlphaFoldDB" id="A0A024QG40"/>
<evidence type="ECO:0000313" key="2">
    <source>
        <dbReference type="EMBL" id="CDQ41180.1"/>
    </source>
</evidence>
<dbReference type="EMBL" id="CCDP010000002">
    <property type="protein sequence ID" value="CDQ41180.1"/>
    <property type="molecule type" value="Genomic_DNA"/>
</dbReference>
<dbReference type="Pfam" id="PF02371">
    <property type="entry name" value="Transposase_20"/>
    <property type="match status" value="1"/>
</dbReference>
<dbReference type="GO" id="GO:0003677">
    <property type="term" value="F:DNA binding"/>
    <property type="evidence" value="ECO:0007669"/>
    <property type="project" value="InterPro"/>
</dbReference>
<feature type="domain" description="Transposase IS116/IS110/IS902 C-terminal" evidence="1">
    <location>
        <begin position="12"/>
        <end position="92"/>
    </location>
</feature>
<sequence length="146" mass="17118">MVALSLDRKEYHILRSFPGIGDATACRIIGELGDIRRFKNAKQLNAYVGIDIMRYQSGNTQYRDRINKRGNKKLRKILYFMIFSMISLRKKGQNHIVDYYDKLKKQPQRKPHKVAMIACINKFLKVAFHLISHNIPYDYEIASTHS</sequence>
<protein>
    <submittedName>
        <fullName evidence="2">Transposase IS116/IS110/IS902 family protein</fullName>
    </submittedName>
</protein>
<name>A0A024QG40_9BACI</name>
<comment type="caution">
    <text evidence="2">The sequence shown here is derived from an EMBL/GenBank/DDBJ whole genome shotgun (WGS) entry which is preliminary data.</text>
</comment>